<dbReference type="SUPFAM" id="SSF53850">
    <property type="entry name" value="Periplasmic binding protein-like II"/>
    <property type="match status" value="2"/>
</dbReference>
<evidence type="ECO:0000313" key="3">
    <source>
        <dbReference type="EMBL" id="QEW07954.1"/>
    </source>
</evidence>
<dbReference type="PANTHER" id="PTHR38834">
    <property type="entry name" value="PERIPLASMIC SUBSTRATE BINDING PROTEIN FAMILY 3"/>
    <property type="match status" value="1"/>
</dbReference>
<protein>
    <submittedName>
        <fullName evidence="3">Transporter substrate-binding domain-containing protein</fullName>
    </submittedName>
</protein>
<organism evidence="3 4">
    <name type="scientific">Nitrincola iocasae</name>
    <dbReference type="NCBI Taxonomy" id="2614693"/>
    <lineage>
        <taxon>Bacteria</taxon>
        <taxon>Pseudomonadati</taxon>
        <taxon>Pseudomonadota</taxon>
        <taxon>Gammaproteobacteria</taxon>
        <taxon>Oceanospirillales</taxon>
        <taxon>Oceanospirillaceae</taxon>
        <taxon>Nitrincola</taxon>
    </lineage>
</organism>
<sequence>MRNWLFLLALILTLPAHADLDKLRFITEEYPPYNYAENGKLQGIAVELLERAFLLDGRQLDRDSIEVQPWARGYETVLNTPNSVLFSTTRTDTRESLFQWAGPISAARVVLMARKANAIQIDSIDALNQSDLQIAVIHEDIGAQRLQELGVDPTRIHTAFNNTSALTMLDANRVDLWAYGEDVAFWLMDTRGYDRQEFEAVYTLSEASLYFALNADTDPNLTAQLQASIDSAKDAMPSLRLVTEEYPPYNHINDQGEIQGTATQLLKKVLQRSGFEAEFQLLPWARSLTEAQMRENTCVYSTTRTPERESQFMWIGPLLSTQWGAFSLASSPLDAGNLDDLSGLRIGSFRQDAVGNYVQDQGHSLILATTDRENLDRLSADLIDVWVTGVASAEYLAEQQGTALNRLFVFNEVPLYLACHKTLSPHLQQRMQSTLEAILKEQGELPAPTLDKE</sequence>
<name>A0A5J6LHC2_9GAMM</name>
<dbReference type="RefSeq" id="WP_151057891.1">
    <property type="nucleotide sequence ID" value="NZ_CP044222.1"/>
</dbReference>
<reference evidence="3 4" key="1">
    <citation type="submission" date="2019-09" db="EMBL/GenBank/DDBJ databases">
        <title>Nitrincola iocasae sp. nov., a bacterium isolated from the sediment collected at a cold seep field in South China Sea.</title>
        <authorList>
            <person name="Zhang H."/>
            <person name="Wang H."/>
            <person name="Li C."/>
        </authorList>
    </citation>
    <scope>NUCLEOTIDE SEQUENCE [LARGE SCALE GENOMIC DNA]</scope>
    <source>
        <strain evidence="3 4">KXZD1103</strain>
    </source>
</reference>
<dbReference type="KEGG" id="nik:F5I99_16470"/>
<dbReference type="Gene3D" id="3.40.190.10">
    <property type="entry name" value="Periplasmic binding protein-like II"/>
    <property type="match status" value="4"/>
</dbReference>
<feature type="domain" description="Solute-binding protein family 3/N-terminal" evidence="2">
    <location>
        <begin position="242"/>
        <end position="407"/>
    </location>
</feature>
<dbReference type="Pfam" id="PF00497">
    <property type="entry name" value="SBP_bac_3"/>
    <property type="match status" value="2"/>
</dbReference>
<accession>A0A5J6LHC2</accession>
<evidence type="ECO:0000259" key="2">
    <source>
        <dbReference type="Pfam" id="PF00497"/>
    </source>
</evidence>
<dbReference type="Proteomes" id="UP000325606">
    <property type="component" value="Chromosome"/>
</dbReference>
<keyword evidence="4" id="KW-1185">Reference proteome</keyword>
<dbReference type="EMBL" id="CP044222">
    <property type="protein sequence ID" value="QEW07954.1"/>
    <property type="molecule type" value="Genomic_DNA"/>
</dbReference>
<dbReference type="AlphaFoldDB" id="A0A5J6LHC2"/>
<feature type="domain" description="Solute-binding protein family 3/N-terminal" evidence="2">
    <location>
        <begin position="27"/>
        <end position="231"/>
    </location>
</feature>
<evidence type="ECO:0000256" key="1">
    <source>
        <dbReference type="SAM" id="SignalP"/>
    </source>
</evidence>
<feature type="signal peptide" evidence="1">
    <location>
        <begin position="1"/>
        <end position="18"/>
    </location>
</feature>
<dbReference type="InterPro" id="IPR001638">
    <property type="entry name" value="Solute-binding_3/MltF_N"/>
</dbReference>
<keyword evidence="1" id="KW-0732">Signal</keyword>
<gene>
    <name evidence="3" type="ORF">F5I99_16470</name>
</gene>
<feature type="chain" id="PRO_5023912795" evidence="1">
    <location>
        <begin position="19"/>
        <end position="453"/>
    </location>
</feature>
<proteinExistence type="predicted"/>
<dbReference type="PANTHER" id="PTHR38834:SF3">
    <property type="entry name" value="SOLUTE-BINDING PROTEIN FAMILY 3_N-TERMINAL DOMAIN-CONTAINING PROTEIN"/>
    <property type="match status" value="1"/>
</dbReference>
<evidence type="ECO:0000313" key="4">
    <source>
        <dbReference type="Proteomes" id="UP000325606"/>
    </source>
</evidence>